<keyword evidence="9" id="KW-0564">Palmitate</keyword>
<gene>
    <name evidence="14" type="primary">yidC1</name>
    <name evidence="12" type="synonym">yidC</name>
    <name evidence="14" type="ORF">GCM10011398_31630</name>
</gene>
<organism evidence="14 15">
    <name type="scientific">Virgibacillus oceani</name>
    <dbReference type="NCBI Taxonomy" id="1479511"/>
    <lineage>
        <taxon>Bacteria</taxon>
        <taxon>Bacillati</taxon>
        <taxon>Bacillota</taxon>
        <taxon>Bacilli</taxon>
        <taxon>Bacillales</taxon>
        <taxon>Bacillaceae</taxon>
        <taxon>Virgibacillus</taxon>
    </lineage>
</organism>
<keyword evidence="8 12" id="KW-0472">Membrane</keyword>
<evidence type="ECO:0000256" key="8">
    <source>
        <dbReference type="ARBA" id="ARBA00023136"/>
    </source>
</evidence>
<dbReference type="Proteomes" id="UP000622860">
    <property type="component" value="Unassembled WGS sequence"/>
</dbReference>
<keyword evidence="11 12" id="KW-0449">Lipoprotein</keyword>
<dbReference type="GO" id="GO:0051205">
    <property type="term" value="P:protein insertion into membrane"/>
    <property type="evidence" value="ECO:0007669"/>
    <property type="project" value="TreeGrafter"/>
</dbReference>
<comment type="caution">
    <text evidence="14">The sequence shown here is derived from an EMBL/GenBank/DDBJ whole genome shotgun (WGS) entry which is preliminary data.</text>
</comment>
<keyword evidence="2 12" id="KW-0813">Transport</keyword>
<dbReference type="CDD" id="cd20070">
    <property type="entry name" value="5TM_YidC_Alb3"/>
    <property type="match status" value="1"/>
</dbReference>
<keyword evidence="3 12" id="KW-1003">Cell membrane</keyword>
<dbReference type="GO" id="GO:0015031">
    <property type="term" value="P:protein transport"/>
    <property type="evidence" value="ECO:0007669"/>
    <property type="project" value="UniProtKB-KW"/>
</dbReference>
<keyword evidence="4 12" id="KW-0812">Transmembrane</keyword>
<keyword evidence="5 12" id="KW-0732">Signal</keyword>
<dbReference type="InterPro" id="IPR047196">
    <property type="entry name" value="YidC_ALB_C"/>
</dbReference>
<feature type="domain" description="Membrane insertase YidC/Oxa/ALB C-terminal" evidence="13">
    <location>
        <begin position="66"/>
        <end position="254"/>
    </location>
</feature>
<reference evidence="14" key="1">
    <citation type="journal article" date="2014" name="Int. J. Syst. Evol. Microbiol.">
        <title>Complete genome sequence of Corynebacterium casei LMG S-19264T (=DSM 44701T), isolated from a smear-ripened cheese.</title>
        <authorList>
            <consortium name="US DOE Joint Genome Institute (JGI-PGF)"/>
            <person name="Walter F."/>
            <person name="Albersmeier A."/>
            <person name="Kalinowski J."/>
            <person name="Ruckert C."/>
        </authorList>
    </citation>
    <scope>NUCLEOTIDE SEQUENCE</scope>
    <source>
        <strain evidence="14">CGMCC 1.12754</strain>
    </source>
</reference>
<dbReference type="PRINTS" id="PR00701">
    <property type="entry name" value="60KDINNERMP"/>
</dbReference>
<dbReference type="GO" id="GO:0005886">
    <property type="term" value="C:plasma membrane"/>
    <property type="evidence" value="ECO:0007669"/>
    <property type="project" value="UniProtKB-SubCell"/>
</dbReference>
<comment type="similarity">
    <text evidence="12">Belongs to the OXA1/ALB3/YidC family. Type 2 subfamily.</text>
</comment>
<dbReference type="InterPro" id="IPR001708">
    <property type="entry name" value="YidC/ALB3/OXA1/COX18"/>
</dbReference>
<protein>
    <recommendedName>
        <fullName evidence="12">Membrane protein insertase YidC</fullName>
    </recommendedName>
    <alternativeName>
        <fullName evidence="12">Foldase YidC</fullName>
    </alternativeName>
    <alternativeName>
        <fullName evidence="12">Membrane integrase YidC</fullName>
    </alternativeName>
    <alternativeName>
        <fullName evidence="12">Membrane protein YidC</fullName>
    </alternativeName>
</protein>
<evidence type="ECO:0000256" key="5">
    <source>
        <dbReference type="ARBA" id="ARBA00022729"/>
    </source>
</evidence>
<keyword evidence="15" id="KW-1185">Reference proteome</keyword>
<evidence type="ECO:0000313" key="14">
    <source>
        <dbReference type="EMBL" id="GGG83731.1"/>
    </source>
</evidence>
<dbReference type="RefSeq" id="WP_188456342.1">
    <property type="nucleotide sequence ID" value="NZ_BMFR01000016.1"/>
</dbReference>
<keyword evidence="10 12" id="KW-0143">Chaperone</keyword>
<dbReference type="NCBIfam" id="TIGR03592">
    <property type="entry name" value="yidC_oxa1_cterm"/>
    <property type="match status" value="1"/>
</dbReference>
<dbReference type="PANTHER" id="PTHR12428">
    <property type="entry name" value="OXA1"/>
    <property type="match status" value="1"/>
</dbReference>
<comment type="subcellular location">
    <subcellularLocation>
        <location evidence="1 12">Cell membrane</location>
        <topology evidence="1 12">Multi-pass membrane protein</topology>
    </subcellularLocation>
</comment>
<feature type="transmembrane region" description="Helical" evidence="12">
    <location>
        <begin position="141"/>
        <end position="163"/>
    </location>
</feature>
<dbReference type="PROSITE" id="PS51257">
    <property type="entry name" value="PROKAR_LIPOPROTEIN"/>
    <property type="match status" value="1"/>
</dbReference>
<dbReference type="InterPro" id="IPR028055">
    <property type="entry name" value="YidC/Oxa/ALB_C"/>
</dbReference>
<feature type="transmembrane region" description="Helical" evidence="12">
    <location>
        <begin position="215"/>
        <end position="231"/>
    </location>
</feature>
<evidence type="ECO:0000256" key="10">
    <source>
        <dbReference type="ARBA" id="ARBA00023186"/>
    </source>
</evidence>
<accession>A0A917M9J8</accession>
<evidence type="ECO:0000256" key="4">
    <source>
        <dbReference type="ARBA" id="ARBA00022692"/>
    </source>
</evidence>
<proteinExistence type="inferred from homology"/>
<keyword evidence="7 12" id="KW-1133">Transmembrane helix</keyword>
<dbReference type="InterPro" id="IPR023060">
    <property type="entry name" value="YidC/YidC1/YidC2_Firmicutes"/>
</dbReference>
<reference evidence="14" key="2">
    <citation type="submission" date="2020-09" db="EMBL/GenBank/DDBJ databases">
        <authorList>
            <person name="Sun Q."/>
            <person name="Zhou Y."/>
        </authorList>
    </citation>
    <scope>NUCLEOTIDE SEQUENCE</scope>
    <source>
        <strain evidence="14">CGMCC 1.12754</strain>
    </source>
</reference>
<evidence type="ECO:0000256" key="11">
    <source>
        <dbReference type="ARBA" id="ARBA00023288"/>
    </source>
</evidence>
<evidence type="ECO:0000256" key="1">
    <source>
        <dbReference type="ARBA" id="ARBA00004651"/>
    </source>
</evidence>
<evidence type="ECO:0000256" key="6">
    <source>
        <dbReference type="ARBA" id="ARBA00022927"/>
    </source>
</evidence>
<evidence type="ECO:0000256" key="2">
    <source>
        <dbReference type="ARBA" id="ARBA00022448"/>
    </source>
</evidence>
<dbReference type="AlphaFoldDB" id="A0A917M9J8"/>
<dbReference type="PANTHER" id="PTHR12428:SF65">
    <property type="entry name" value="CYTOCHROME C OXIDASE ASSEMBLY PROTEIN COX18, MITOCHONDRIAL"/>
    <property type="match status" value="1"/>
</dbReference>
<dbReference type="EMBL" id="BMFR01000016">
    <property type="protein sequence ID" value="GGG83731.1"/>
    <property type="molecule type" value="Genomic_DNA"/>
</dbReference>
<name>A0A917M9J8_9BACI</name>
<evidence type="ECO:0000256" key="7">
    <source>
        <dbReference type="ARBA" id="ARBA00022989"/>
    </source>
</evidence>
<evidence type="ECO:0000313" key="15">
    <source>
        <dbReference type="Proteomes" id="UP000622860"/>
    </source>
</evidence>
<dbReference type="GO" id="GO:0032977">
    <property type="term" value="F:membrane insertase activity"/>
    <property type="evidence" value="ECO:0007669"/>
    <property type="project" value="InterPro"/>
</dbReference>
<evidence type="ECO:0000256" key="12">
    <source>
        <dbReference type="HAMAP-Rule" id="MF_01811"/>
    </source>
</evidence>
<dbReference type="HAMAP" id="MF_01811">
    <property type="entry name" value="YidC_type2"/>
    <property type="match status" value="1"/>
</dbReference>
<keyword evidence="6 12" id="KW-0653">Protein transport</keyword>
<feature type="transmembrane region" description="Helical" evidence="12">
    <location>
        <begin position="175"/>
        <end position="195"/>
    </location>
</feature>
<sequence length="260" mass="29702">MQNRTVFTFFKKYSFTGIILIIFLTGCSGASNNPITEDSPGWFDHYFVLTFSNFIKGLASFLGDDYGLSIIVITLFIRLAIMPFMLKQMKNSREMKEKMDIIKPEMNEIKEKYKDKTDADSKMKMQQEMTQLYQKHQLNPIASMGCLPMIIQFPILIAFYYAIRRTPEIASHNFLWFNLGSTDILLTIVAVVVYFLQFKATQLGMDPKQKKQTAFMGLISPIMIGIVSFNAPAALPLYWTVGGLFLIGQTLISRKLHPAK</sequence>
<evidence type="ECO:0000259" key="13">
    <source>
        <dbReference type="Pfam" id="PF02096"/>
    </source>
</evidence>
<comment type="function">
    <text evidence="12">Required for the insertion and/or proper folding and/or complex formation of integral membrane proteins into the membrane. Involved in integration of membrane proteins that insert both dependently and independently of the Sec translocase complex, as well as at least some lipoproteins.</text>
</comment>
<dbReference type="Pfam" id="PF02096">
    <property type="entry name" value="60KD_IMP"/>
    <property type="match status" value="1"/>
</dbReference>
<feature type="transmembrane region" description="Helical" evidence="12">
    <location>
        <begin position="66"/>
        <end position="86"/>
    </location>
</feature>
<evidence type="ECO:0000256" key="3">
    <source>
        <dbReference type="ARBA" id="ARBA00022475"/>
    </source>
</evidence>
<evidence type="ECO:0000256" key="9">
    <source>
        <dbReference type="ARBA" id="ARBA00023139"/>
    </source>
</evidence>